<evidence type="ECO:0000313" key="2">
    <source>
        <dbReference type="EMBL" id="GFR67952.1"/>
    </source>
</evidence>
<dbReference type="PANTHER" id="PTHR32226:SF2">
    <property type="entry name" value="TELO2-INTERACTING PROTEIN 2"/>
    <property type="match status" value="1"/>
</dbReference>
<protein>
    <submittedName>
        <fullName evidence="2">TELO2-interacting protein 2-like</fullName>
    </submittedName>
</protein>
<dbReference type="GO" id="GO:0005829">
    <property type="term" value="C:cytosol"/>
    <property type="evidence" value="ECO:0007669"/>
    <property type="project" value="TreeGrafter"/>
</dbReference>
<accession>A0AAV4F3W8</accession>
<proteinExistence type="inferred from homology"/>
<comment type="similarity">
    <text evidence="1">Belongs to the TTI2 family.</text>
</comment>
<dbReference type="EMBL" id="BMAT01011171">
    <property type="protein sequence ID" value="GFR67952.1"/>
    <property type="molecule type" value="Genomic_DNA"/>
</dbReference>
<evidence type="ECO:0000313" key="3">
    <source>
        <dbReference type="Proteomes" id="UP000762676"/>
    </source>
</evidence>
<dbReference type="AlphaFoldDB" id="A0AAV4F3W8"/>
<comment type="caution">
    <text evidence="2">The sequence shown here is derived from an EMBL/GenBank/DDBJ whole genome shotgun (WGS) entry which is preliminary data.</text>
</comment>
<dbReference type="PANTHER" id="PTHR32226">
    <property type="entry name" value="TELO2-INTERACTING PROTEIN 2"/>
    <property type="match status" value="1"/>
</dbReference>
<dbReference type="GO" id="GO:0110078">
    <property type="term" value="C:TTT Hsp90 cochaperone complex"/>
    <property type="evidence" value="ECO:0007669"/>
    <property type="project" value="InterPro"/>
</dbReference>
<dbReference type="GO" id="GO:0005634">
    <property type="term" value="C:nucleus"/>
    <property type="evidence" value="ECO:0007669"/>
    <property type="project" value="TreeGrafter"/>
</dbReference>
<dbReference type="InterPro" id="IPR018870">
    <property type="entry name" value="Tti2"/>
</dbReference>
<dbReference type="InterPro" id="IPR016024">
    <property type="entry name" value="ARM-type_fold"/>
</dbReference>
<dbReference type="Proteomes" id="UP000762676">
    <property type="component" value="Unassembled WGS sequence"/>
</dbReference>
<name>A0AAV4F3W8_9GAST</name>
<gene>
    <name evidence="2" type="ORF">ElyMa_005596200</name>
</gene>
<dbReference type="Pfam" id="PF10521">
    <property type="entry name" value="Tti2"/>
    <property type="match status" value="1"/>
</dbReference>
<keyword evidence="3" id="KW-1185">Reference proteome</keyword>
<organism evidence="2 3">
    <name type="scientific">Elysia marginata</name>
    <dbReference type="NCBI Taxonomy" id="1093978"/>
    <lineage>
        <taxon>Eukaryota</taxon>
        <taxon>Metazoa</taxon>
        <taxon>Spiralia</taxon>
        <taxon>Lophotrochozoa</taxon>
        <taxon>Mollusca</taxon>
        <taxon>Gastropoda</taxon>
        <taxon>Heterobranchia</taxon>
        <taxon>Euthyneura</taxon>
        <taxon>Panpulmonata</taxon>
        <taxon>Sacoglossa</taxon>
        <taxon>Placobranchoidea</taxon>
        <taxon>Plakobranchidae</taxon>
        <taxon>Elysia</taxon>
    </lineage>
</organism>
<dbReference type="SUPFAM" id="SSF48371">
    <property type="entry name" value="ARM repeat"/>
    <property type="match status" value="1"/>
</dbReference>
<reference evidence="2 3" key="1">
    <citation type="journal article" date="2021" name="Elife">
        <title>Chloroplast acquisition without the gene transfer in kleptoplastic sea slugs, Plakobranchus ocellatus.</title>
        <authorList>
            <person name="Maeda T."/>
            <person name="Takahashi S."/>
            <person name="Yoshida T."/>
            <person name="Shimamura S."/>
            <person name="Takaki Y."/>
            <person name="Nagai Y."/>
            <person name="Toyoda A."/>
            <person name="Suzuki Y."/>
            <person name="Arimoto A."/>
            <person name="Ishii H."/>
            <person name="Satoh N."/>
            <person name="Nishiyama T."/>
            <person name="Hasebe M."/>
            <person name="Maruyama T."/>
            <person name="Minagawa J."/>
            <person name="Obokata J."/>
            <person name="Shigenobu S."/>
        </authorList>
    </citation>
    <scope>NUCLEOTIDE SEQUENCE [LARGE SCALE GENOMIC DNA]</scope>
</reference>
<sequence length="504" mass="57621">MMAAEEPTLPIVGNKVPKLLQLIESFDKNGQASVQMSSLKQCVAAAKRISHAEVSDLSSTSNTERLSNAVQLVLQAAIVPSFDSRDYFSYSEEDFEWCAEIAELVFSLIYELLKLFRPVSRSSHVAHPQEQVVYEATHLWLYPNQLKLLILIAAHMKGNLWSSLKTQQMCHVLLPQLLIVHKASSVQEFLCVECPCPRSTSITETDKFCFFSQIMNFCKTPLGKDQWQKNPFLAEAFSWILSNVKLPHLSEYIDQIMAISLNFVDDHQVINKVRGIELLHHLLLNTSAEEMRWFNRAEVIYESFKHQLYSKDACVLEKLLSCLLSLLQIIEPTKSNDKLERHHEVYETLLRETENENLIAIRRVYMTQMKAFTSQIGIGCVRHLRSTVRIVEQYLDVEDGPQDQARCDALALLHTVILVAWPRIHQHAQRIVQFLCKFLVNISSSVPPRSKISPDIKRHMIQQVIIILRLLMQVAPELQACFLNLQESSSCSLQGLKQILSEVG</sequence>
<evidence type="ECO:0000256" key="1">
    <source>
        <dbReference type="ARBA" id="ARBA00034736"/>
    </source>
</evidence>